<protein>
    <recommendedName>
        <fullName evidence="2">Retroviral polymerase SH3-like domain-containing protein</fullName>
    </recommendedName>
</protein>
<feature type="region of interest" description="Disordered" evidence="1">
    <location>
        <begin position="77"/>
        <end position="106"/>
    </location>
</feature>
<organism evidence="3 4">
    <name type="scientific">Mucuna pruriens</name>
    <name type="common">Velvet bean</name>
    <name type="synonym">Dolichos pruriens</name>
    <dbReference type="NCBI Taxonomy" id="157652"/>
    <lineage>
        <taxon>Eukaryota</taxon>
        <taxon>Viridiplantae</taxon>
        <taxon>Streptophyta</taxon>
        <taxon>Embryophyta</taxon>
        <taxon>Tracheophyta</taxon>
        <taxon>Spermatophyta</taxon>
        <taxon>Magnoliopsida</taxon>
        <taxon>eudicotyledons</taxon>
        <taxon>Gunneridae</taxon>
        <taxon>Pentapetalae</taxon>
        <taxon>rosids</taxon>
        <taxon>fabids</taxon>
        <taxon>Fabales</taxon>
        <taxon>Fabaceae</taxon>
        <taxon>Papilionoideae</taxon>
        <taxon>50 kb inversion clade</taxon>
        <taxon>NPAAA clade</taxon>
        <taxon>indigoferoid/millettioid clade</taxon>
        <taxon>Phaseoleae</taxon>
        <taxon>Mucuna</taxon>
    </lineage>
</organism>
<gene>
    <name evidence="3" type="ORF">CR513_29008</name>
</gene>
<dbReference type="EMBL" id="QJKJ01005713">
    <property type="protein sequence ID" value="RDX89285.1"/>
    <property type="molecule type" value="Genomic_DNA"/>
</dbReference>
<sequence length="141" mass="15901">YLSNRSPTRSVKDQIPQEAWSGVKTKVDHLKVFGSIAYAHMPNRGRSKLDDRSAKQVFIGYDTNSKVRNLGRKCVRRRRDDTHPSAERIEQTTRERGASTTTKDLKSGEAVRWSSSFFAIIANQSSPSLTTRLNILAKHLG</sequence>
<feature type="domain" description="Retroviral polymerase SH3-like" evidence="2">
    <location>
        <begin position="35"/>
        <end position="66"/>
    </location>
</feature>
<dbReference type="Proteomes" id="UP000257109">
    <property type="component" value="Unassembled WGS sequence"/>
</dbReference>
<evidence type="ECO:0000313" key="4">
    <source>
        <dbReference type="Proteomes" id="UP000257109"/>
    </source>
</evidence>
<dbReference type="PANTHER" id="PTHR42648">
    <property type="entry name" value="TRANSPOSASE, PUTATIVE-RELATED"/>
    <property type="match status" value="1"/>
</dbReference>
<evidence type="ECO:0000256" key="1">
    <source>
        <dbReference type="SAM" id="MobiDB-lite"/>
    </source>
</evidence>
<dbReference type="InterPro" id="IPR057670">
    <property type="entry name" value="SH3_retrovirus"/>
</dbReference>
<feature type="compositionally biased region" description="Basic and acidic residues" evidence="1">
    <location>
        <begin position="78"/>
        <end position="106"/>
    </location>
</feature>
<dbReference type="OrthoDB" id="6776856at2759"/>
<dbReference type="PANTHER" id="PTHR42648:SF18">
    <property type="entry name" value="RETROTRANSPOSON, UNCLASSIFIED-LIKE PROTEIN"/>
    <property type="match status" value="1"/>
</dbReference>
<evidence type="ECO:0000259" key="2">
    <source>
        <dbReference type="Pfam" id="PF25597"/>
    </source>
</evidence>
<comment type="caution">
    <text evidence="3">The sequence shown here is derived from an EMBL/GenBank/DDBJ whole genome shotgun (WGS) entry which is preliminary data.</text>
</comment>
<dbReference type="Pfam" id="PF25597">
    <property type="entry name" value="SH3_retrovirus"/>
    <property type="match status" value="1"/>
</dbReference>
<accession>A0A371GFF7</accession>
<feature type="non-terminal residue" evidence="3">
    <location>
        <position position="141"/>
    </location>
</feature>
<dbReference type="InterPro" id="IPR039537">
    <property type="entry name" value="Retrotran_Ty1/copia-like"/>
</dbReference>
<reference evidence="3" key="1">
    <citation type="submission" date="2018-05" db="EMBL/GenBank/DDBJ databases">
        <title>Draft genome of Mucuna pruriens seed.</title>
        <authorList>
            <person name="Nnadi N.E."/>
            <person name="Vos R."/>
            <person name="Hasami M.H."/>
            <person name="Devisetty U.K."/>
            <person name="Aguiy J.C."/>
        </authorList>
    </citation>
    <scope>NUCLEOTIDE SEQUENCE [LARGE SCALE GENOMIC DNA]</scope>
    <source>
        <strain evidence="3">JCA_2017</strain>
    </source>
</reference>
<evidence type="ECO:0000313" key="3">
    <source>
        <dbReference type="EMBL" id="RDX89285.1"/>
    </source>
</evidence>
<proteinExistence type="predicted"/>
<keyword evidence="4" id="KW-1185">Reference proteome</keyword>
<name>A0A371GFF7_MUCPR</name>
<feature type="non-terminal residue" evidence="3">
    <location>
        <position position="1"/>
    </location>
</feature>
<dbReference type="AlphaFoldDB" id="A0A371GFF7"/>